<proteinExistence type="predicted"/>
<name>A0A7C6AFR8_UNCW3</name>
<sequence>MKIGLIGCGRVGLTIGYFLKKKNLLYGVFDKDKNALKRAVKILKIKKNPDYADLIKNSSVLLFATPDDEIINAYNKAKKYIIERKYLFHFSGLLPAEIFPKKRNIYRASIHPFATFPKIMIPSTRNRYILFAQGDKESIEIARAILPKKNFSIRKIKKGQKSLYHLLGVFSSNFVAGLSEAIQILIKKLGWKKENFQMLALPMIFDSLNNVVKYGVEMGLSGPVIRGDVKTIEKHLKTLRSNPDLYDTYRALSRLIIKYAPGQRQKALRKILKIN</sequence>
<reference evidence="2" key="1">
    <citation type="journal article" date="2020" name="mSystems">
        <title>Genome- and Community-Level Interaction Insights into Carbon Utilization and Element Cycling Functions of Hydrothermarchaeota in Hydrothermal Sediment.</title>
        <authorList>
            <person name="Zhou Z."/>
            <person name="Liu Y."/>
            <person name="Xu W."/>
            <person name="Pan J."/>
            <person name="Luo Z.H."/>
            <person name="Li M."/>
        </authorList>
    </citation>
    <scope>NUCLEOTIDE SEQUENCE [LARGE SCALE GENOMIC DNA]</scope>
    <source>
        <strain evidence="2">SpSt-783</strain>
    </source>
</reference>
<feature type="domain" description="DUF2520" evidence="1">
    <location>
        <begin position="131"/>
        <end position="254"/>
    </location>
</feature>
<dbReference type="EMBL" id="DTHJ01000086">
    <property type="protein sequence ID" value="HHS62793.1"/>
    <property type="molecule type" value="Genomic_DNA"/>
</dbReference>
<evidence type="ECO:0000313" key="2">
    <source>
        <dbReference type="EMBL" id="HHS62793.1"/>
    </source>
</evidence>
<dbReference type="AlphaFoldDB" id="A0A7C6AFR8"/>
<dbReference type="PANTHER" id="PTHR40459:SF1">
    <property type="entry name" value="CONSERVED HYPOTHETICAL ALANINE AND LEUCINE RICH PROTEIN"/>
    <property type="match status" value="1"/>
</dbReference>
<dbReference type="PANTHER" id="PTHR40459">
    <property type="entry name" value="CONSERVED HYPOTHETICAL ALANINE AND LEUCINE RICH PROTEIN"/>
    <property type="match status" value="1"/>
</dbReference>
<organism evidence="2">
    <name type="scientific">candidate division WOR-3 bacterium</name>
    <dbReference type="NCBI Taxonomy" id="2052148"/>
    <lineage>
        <taxon>Bacteria</taxon>
        <taxon>Bacteria division WOR-3</taxon>
    </lineage>
</organism>
<dbReference type="Gene3D" id="1.10.1040.20">
    <property type="entry name" value="ProC-like, C-terminal domain"/>
    <property type="match status" value="1"/>
</dbReference>
<dbReference type="InterPro" id="IPR018931">
    <property type="entry name" value="DUF2520"/>
</dbReference>
<dbReference type="SUPFAM" id="SSF48179">
    <property type="entry name" value="6-phosphogluconate dehydrogenase C-terminal domain-like"/>
    <property type="match status" value="1"/>
</dbReference>
<accession>A0A7C6AFR8</accession>
<protein>
    <submittedName>
        <fullName evidence="2">DUF2520 domain-containing protein</fullName>
    </submittedName>
</protein>
<dbReference type="Gene3D" id="3.40.50.720">
    <property type="entry name" value="NAD(P)-binding Rossmann-like Domain"/>
    <property type="match status" value="1"/>
</dbReference>
<dbReference type="Pfam" id="PF10728">
    <property type="entry name" value="DUF2520"/>
    <property type="match status" value="1"/>
</dbReference>
<dbReference type="InterPro" id="IPR037108">
    <property type="entry name" value="TM1727-like_C_sf"/>
</dbReference>
<evidence type="ECO:0000259" key="1">
    <source>
        <dbReference type="Pfam" id="PF10728"/>
    </source>
</evidence>
<comment type="caution">
    <text evidence="2">The sequence shown here is derived from an EMBL/GenBank/DDBJ whole genome shotgun (WGS) entry which is preliminary data.</text>
</comment>
<dbReference type="InterPro" id="IPR008927">
    <property type="entry name" value="6-PGluconate_DH-like_C_sf"/>
</dbReference>
<dbReference type="SUPFAM" id="SSF51735">
    <property type="entry name" value="NAD(P)-binding Rossmann-fold domains"/>
    <property type="match status" value="1"/>
</dbReference>
<gene>
    <name evidence="2" type="ORF">ENV70_04155</name>
</gene>
<dbReference type="InterPro" id="IPR036291">
    <property type="entry name" value="NAD(P)-bd_dom_sf"/>
</dbReference>